<sequence length="170" mass="19024">MGRHEERQEEFREFAATRGARLFRTALLLTGGDWHAAEDLVQTALGKAYASWAKVRRADNRDAYVRSVLVRTHLSQRRLKSSGERPASELPEGAYGDGDPALRVALLQALAQLPPRDRAVLVLRYWEDRSVEQTAAELGLRAGTVRNRSMSALAKLRDLLDGDRESLTTI</sequence>
<evidence type="ECO:0000259" key="6">
    <source>
        <dbReference type="Pfam" id="PF08281"/>
    </source>
</evidence>
<dbReference type="InterPro" id="IPR013324">
    <property type="entry name" value="RNA_pol_sigma_r3/r4-like"/>
</dbReference>
<dbReference type="Gene3D" id="1.10.10.10">
    <property type="entry name" value="Winged helix-like DNA-binding domain superfamily/Winged helix DNA-binding domain"/>
    <property type="match status" value="1"/>
</dbReference>
<name>A0A6G4XNJ5_9ACTN</name>
<reference evidence="7 8" key="1">
    <citation type="submission" date="2020-02" db="EMBL/GenBank/DDBJ databases">
        <title>Whole-genome analyses of novel actinobacteria.</title>
        <authorList>
            <person name="Sahin N."/>
            <person name="Tokatli A."/>
        </authorList>
    </citation>
    <scope>NUCLEOTIDE SEQUENCE [LARGE SCALE GENOMIC DNA]</scope>
    <source>
        <strain evidence="7 8">YC504</strain>
    </source>
</reference>
<dbReference type="GO" id="GO:0016987">
    <property type="term" value="F:sigma factor activity"/>
    <property type="evidence" value="ECO:0007669"/>
    <property type="project" value="UniProtKB-KW"/>
</dbReference>
<dbReference type="EMBL" id="JAAKZW010000100">
    <property type="protein sequence ID" value="NGO78387.1"/>
    <property type="molecule type" value="Genomic_DNA"/>
</dbReference>
<evidence type="ECO:0000256" key="1">
    <source>
        <dbReference type="ARBA" id="ARBA00010641"/>
    </source>
</evidence>
<dbReference type="AlphaFoldDB" id="A0A6G4XNJ5"/>
<evidence type="ECO:0000256" key="3">
    <source>
        <dbReference type="ARBA" id="ARBA00023082"/>
    </source>
</evidence>
<dbReference type="InterPro" id="IPR039425">
    <property type="entry name" value="RNA_pol_sigma-70-like"/>
</dbReference>
<dbReference type="InterPro" id="IPR014325">
    <property type="entry name" value="RNA_pol_sigma-E_actinobac"/>
</dbReference>
<dbReference type="CDD" id="cd06171">
    <property type="entry name" value="Sigma70_r4"/>
    <property type="match status" value="1"/>
</dbReference>
<dbReference type="InterPro" id="IPR036388">
    <property type="entry name" value="WH-like_DNA-bd_sf"/>
</dbReference>
<dbReference type="SUPFAM" id="SSF88659">
    <property type="entry name" value="Sigma3 and sigma4 domains of RNA polymerase sigma factors"/>
    <property type="match status" value="1"/>
</dbReference>
<dbReference type="NCBIfam" id="TIGR02983">
    <property type="entry name" value="SigE-fam_strep"/>
    <property type="match status" value="1"/>
</dbReference>
<dbReference type="GO" id="GO:0003677">
    <property type="term" value="F:DNA binding"/>
    <property type="evidence" value="ECO:0007669"/>
    <property type="project" value="UniProtKB-KW"/>
</dbReference>
<accession>A0A6G4XNJ5</accession>
<protein>
    <submittedName>
        <fullName evidence="7">SigE family RNA polymerase sigma factor</fullName>
    </submittedName>
</protein>
<evidence type="ECO:0000256" key="2">
    <source>
        <dbReference type="ARBA" id="ARBA00023015"/>
    </source>
</evidence>
<dbReference type="PANTHER" id="PTHR43133">
    <property type="entry name" value="RNA POLYMERASE ECF-TYPE SIGMA FACTO"/>
    <property type="match status" value="1"/>
</dbReference>
<dbReference type="InterPro" id="IPR014284">
    <property type="entry name" value="RNA_pol_sigma-70_dom"/>
</dbReference>
<keyword evidence="8" id="KW-1185">Reference proteome</keyword>
<dbReference type="Pfam" id="PF08281">
    <property type="entry name" value="Sigma70_r4_2"/>
    <property type="match status" value="1"/>
</dbReference>
<dbReference type="RefSeq" id="WP_165333840.1">
    <property type="nucleotide sequence ID" value="NZ_JAAKZW010000100.1"/>
</dbReference>
<dbReference type="NCBIfam" id="TIGR02937">
    <property type="entry name" value="sigma70-ECF"/>
    <property type="match status" value="1"/>
</dbReference>
<evidence type="ECO:0000313" key="8">
    <source>
        <dbReference type="Proteomes" id="UP000481109"/>
    </source>
</evidence>
<evidence type="ECO:0000256" key="4">
    <source>
        <dbReference type="ARBA" id="ARBA00023125"/>
    </source>
</evidence>
<evidence type="ECO:0000313" key="7">
    <source>
        <dbReference type="EMBL" id="NGO78387.1"/>
    </source>
</evidence>
<dbReference type="InterPro" id="IPR013325">
    <property type="entry name" value="RNA_pol_sigma_r2"/>
</dbReference>
<dbReference type="PANTHER" id="PTHR43133:SF50">
    <property type="entry name" value="ECF RNA POLYMERASE SIGMA FACTOR SIGM"/>
    <property type="match status" value="1"/>
</dbReference>
<feature type="domain" description="RNA polymerase sigma factor 70 region 4 type 2" evidence="6">
    <location>
        <begin position="104"/>
        <end position="156"/>
    </location>
</feature>
<comment type="caution">
    <text evidence="7">The sequence shown here is derived from an EMBL/GenBank/DDBJ whole genome shotgun (WGS) entry which is preliminary data.</text>
</comment>
<keyword evidence="2" id="KW-0805">Transcription regulation</keyword>
<comment type="similarity">
    <text evidence="1">Belongs to the sigma-70 factor family. ECF subfamily.</text>
</comment>
<dbReference type="InterPro" id="IPR013249">
    <property type="entry name" value="RNA_pol_sigma70_r4_t2"/>
</dbReference>
<keyword evidence="4" id="KW-0238">DNA-binding</keyword>
<dbReference type="SUPFAM" id="SSF88946">
    <property type="entry name" value="Sigma2 domain of RNA polymerase sigma factors"/>
    <property type="match status" value="1"/>
</dbReference>
<evidence type="ECO:0000256" key="5">
    <source>
        <dbReference type="ARBA" id="ARBA00023163"/>
    </source>
</evidence>
<keyword evidence="3" id="KW-0731">Sigma factor</keyword>
<proteinExistence type="inferred from homology"/>
<organism evidence="7 8">
    <name type="scientific">Streptomyces mesophilus</name>
    <dbReference type="NCBI Taxonomy" id="1775132"/>
    <lineage>
        <taxon>Bacteria</taxon>
        <taxon>Bacillati</taxon>
        <taxon>Actinomycetota</taxon>
        <taxon>Actinomycetes</taxon>
        <taxon>Kitasatosporales</taxon>
        <taxon>Streptomycetaceae</taxon>
        <taxon>Streptomyces</taxon>
    </lineage>
</organism>
<keyword evidence="5" id="KW-0804">Transcription</keyword>
<dbReference type="Proteomes" id="UP000481109">
    <property type="component" value="Unassembled WGS sequence"/>
</dbReference>
<gene>
    <name evidence="7" type="ORF">G6045_22390</name>
</gene>
<dbReference type="GO" id="GO:0006352">
    <property type="term" value="P:DNA-templated transcription initiation"/>
    <property type="evidence" value="ECO:0007669"/>
    <property type="project" value="InterPro"/>
</dbReference>
<dbReference type="Gene3D" id="1.10.1740.10">
    <property type="match status" value="1"/>
</dbReference>